<evidence type="ECO:0000313" key="4">
    <source>
        <dbReference type="Proteomes" id="UP000265663"/>
    </source>
</evidence>
<organism evidence="3 4">
    <name type="scientific">Pyrenophora seminiperda CCB06</name>
    <dbReference type="NCBI Taxonomy" id="1302712"/>
    <lineage>
        <taxon>Eukaryota</taxon>
        <taxon>Fungi</taxon>
        <taxon>Dikarya</taxon>
        <taxon>Ascomycota</taxon>
        <taxon>Pezizomycotina</taxon>
        <taxon>Dothideomycetes</taxon>
        <taxon>Pleosporomycetidae</taxon>
        <taxon>Pleosporales</taxon>
        <taxon>Pleosporineae</taxon>
        <taxon>Pleosporaceae</taxon>
        <taxon>Pyrenophora</taxon>
    </lineage>
</organism>
<reference evidence="3 4" key="1">
    <citation type="journal article" date="2014" name="PLoS ONE">
        <title>De novo Genome Assembly of the Fungal Plant Pathogen Pyrenophora semeniperda.</title>
        <authorList>
            <person name="Soliai M.M."/>
            <person name="Meyer S.E."/>
            <person name="Udall J.A."/>
            <person name="Elzinga D.E."/>
            <person name="Hermansen R.A."/>
            <person name="Bodily P.M."/>
            <person name="Hart A.A."/>
            <person name="Coleman C.E."/>
        </authorList>
    </citation>
    <scope>NUCLEOTIDE SEQUENCE [LARGE SCALE GENOMIC DNA]</scope>
    <source>
        <strain evidence="3 4">CCB06</strain>
        <tissue evidence="3">Mycelium</tissue>
    </source>
</reference>
<keyword evidence="1" id="KW-0175">Coiled coil</keyword>
<proteinExistence type="predicted"/>
<feature type="compositionally biased region" description="Acidic residues" evidence="2">
    <location>
        <begin position="736"/>
        <end position="766"/>
    </location>
</feature>
<keyword evidence="4" id="KW-1185">Reference proteome</keyword>
<name>A0A3M7M0S1_9PLEO</name>
<feature type="compositionally biased region" description="Polar residues" evidence="2">
    <location>
        <begin position="328"/>
        <end position="338"/>
    </location>
</feature>
<feature type="compositionally biased region" description="Basic and acidic residues" evidence="2">
    <location>
        <begin position="725"/>
        <end position="735"/>
    </location>
</feature>
<evidence type="ECO:0000256" key="1">
    <source>
        <dbReference type="SAM" id="Coils"/>
    </source>
</evidence>
<sequence length="774" mass="86580">MMVATSPMSELPRSPSLGRLGYRYDMPYGAAQTERNEAVFNDDSNAKSDGDESGEEPHREIQTCSGCDNVESQATQRVWTCPRCLVQMSKKFSIMRHMKDACWKICDECCSSRKTECNAILRKGPCTHCANEGKICHKRTGPLTDYVAQMVTIPFTQDYNVSPKVKHFSGKRKAIEQPEVSPESMHETKRPAATVMAEENNPIHLQRHSSSKVTLEASQPTQEKKLNYKPCIEGYEALQPNRVGPPPHNKRFAKAYLQESKPMPPCVPQTQRLPSNLGAAQQPTSNFSASNAYRLYSHHVHGLASCRRRVPGTQTYEINCSEASLDEFSNGTQSTTFPSSPPGLRVPSRQASPESIRSRRTTTCNLPSLQLSGLETISNALAKGFVVREIPMDVQGPLFPSTDPYSPVMRFKMNNNTRDVNNEPIYSVLTMRASERFGPYLDSYCSHYGFAYGVDWDIVYMYTPASASEEKKRYYIKIKYDMTPGDVYNKEYPEYRLQDTDMLFVVKSKKSRKLVDTQTGGGFDMKTPLSAACSIGSQVSEYVVEVEDLETNIYHDTVPSTEWQCDVRSKMDELYGQIKNLNAVIRRQRMEAVQQEQTILKLTKANNEHVYNGLVHNGSTDFALSGASMEPMWVGNLTPDQSDSIQHTSLSVPVAPFQPTASSPHQLSSFPKEDKVTEDALKLLTGGKGSGPELQYMTFAEYLKAYGEGPLSARALSFLESLEKKEREEMEKEAEAGGDVEEEGVWETETETESSEEGEGESESEESEGKGEEE</sequence>
<evidence type="ECO:0000256" key="2">
    <source>
        <dbReference type="SAM" id="MobiDB-lite"/>
    </source>
</evidence>
<accession>A0A3M7M0S1</accession>
<dbReference type="OrthoDB" id="3799995at2759"/>
<feature type="compositionally biased region" description="Polar residues" evidence="2">
    <location>
        <begin position="349"/>
        <end position="358"/>
    </location>
</feature>
<feature type="coiled-coil region" evidence="1">
    <location>
        <begin position="571"/>
        <end position="598"/>
    </location>
</feature>
<dbReference type="AlphaFoldDB" id="A0A3M7M0S1"/>
<feature type="compositionally biased region" description="Basic and acidic residues" evidence="2">
    <location>
        <begin position="44"/>
        <end position="60"/>
    </location>
</feature>
<evidence type="ECO:0000313" key="3">
    <source>
        <dbReference type="EMBL" id="RMZ68032.1"/>
    </source>
</evidence>
<dbReference type="Proteomes" id="UP000265663">
    <property type="component" value="Unassembled WGS sequence"/>
</dbReference>
<feature type="region of interest" description="Disordered" evidence="2">
    <location>
        <begin position="34"/>
        <end position="60"/>
    </location>
</feature>
<dbReference type="EMBL" id="KE747814">
    <property type="protein sequence ID" value="RMZ68032.1"/>
    <property type="molecule type" value="Genomic_DNA"/>
</dbReference>
<protein>
    <submittedName>
        <fullName evidence="3">Uncharacterized protein</fullName>
    </submittedName>
</protein>
<feature type="region of interest" description="Disordered" evidence="2">
    <location>
        <begin position="725"/>
        <end position="774"/>
    </location>
</feature>
<gene>
    <name evidence="3" type="ORF">GMOD_00004160</name>
</gene>
<feature type="region of interest" description="Disordered" evidence="2">
    <location>
        <begin position="328"/>
        <end position="358"/>
    </location>
</feature>